<sequence length="149" mass="16555">MSTPARFLRSSYTALRTTTPISTTRSILASRRQFHASSPKMVVHNIATMEQFKETIAKGDVVLIDAFATWCGPCKAIAPQIAKWSEGDFKDKIHFAKFDVDALPGLAQELGVRAMPTFYIFKDGEKVDAFMGANPQPLEKLLQKYAPSE</sequence>
<dbReference type="Proteomes" id="UP001303473">
    <property type="component" value="Unassembled WGS sequence"/>
</dbReference>
<dbReference type="InterPro" id="IPR036249">
    <property type="entry name" value="Thioredoxin-like_sf"/>
</dbReference>
<organism evidence="4 5">
    <name type="scientific">Diplogelasinospora grovesii</name>
    <dbReference type="NCBI Taxonomy" id="303347"/>
    <lineage>
        <taxon>Eukaryota</taxon>
        <taxon>Fungi</taxon>
        <taxon>Dikarya</taxon>
        <taxon>Ascomycota</taxon>
        <taxon>Pezizomycotina</taxon>
        <taxon>Sordariomycetes</taxon>
        <taxon>Sordariomycetidae</taxon>
        <taxon>Sordariales</taxon>
        <taxon>Diplogelasinosporaceae</taxon>
        <taxon>Diplogelasinospora</taxon>
    </lineage>
</organism>
<dbReference type="SUPFAM" id="SSF52833">
    <property type="entry name" value="Thioredoxin-like"/>
    <property type="match status" value="1"/>
</dbReference>
<comment type="caution">
    <text evidence="4">The sequence shown here is derived from an EMBL/GenBank/DDBJ whole genome shotgun (WGS) entry which is preliminary data.</text>
</comment>
<proteinExistence type="inferred from homology"/>
<dbReference type="AlphaFoldDB" id="A0AAN6NDQ5"/>
<gene>
    <name evidence="4" type="ORF">QBC46DRAFT_254402</name>
</gene>
<evidence type="ECO:0000313" key="5">
    <source>
        <dbReference type="Proteomes" id="UP001303473"/>
    </source>
</evidence>
<dbReference type="Gene3D" id="3.40.30.10">
    <property type="entry name" value="Glutaredoxin"/>
    <property type="match status" value="1"/>
</dbReference>
<dbReference type="EMBL" id="MU853766">
    <property type="protein sequence ID" value="KAK3943316.1"/>
    <property type="molecule type" value="Genomic_DNA"/>
</dbReference>
<dbReference type="PANTHER" id="PTHR46115">
    <property type="entry name" value="THIOREDOXIN-LIKE PROTEIN 1"/>
    <property type="match status" value="1"/>
</dbReference>
<name>A0AAN6NDQ5_9PEZI</name>
<reference evidence="5" key="1">
    <citation type="journal article" date="2023" name="Mol. Phylogenet. Evol.">
        <title>Genome-scale phylogeny and comparative genomics of the fungal order Sordariales.</title>
        <authorList>
            <person name="Hensen N."/>
            <person name="Bonometti L."/>
            <person name="Westerberg I."/>
            <person name="Brannstrom I.O."/>
            <person name="Guillou S."/>
            <person name="Cros-Aarteil S."/>
            <person name="Calhoun S."/>
            <person name="Haridas S."/>
            <person name="Kuo A."/>
            <person name="Mondo S."/>
            <person name="Pangilinan J."/>
            <person name="Riley R."/>
            <person name="LaButti K."/>
            <person name="Andreopoulos B."/>
            <person name="Lipzen A."/>
            <person name="Chen C."/>
            <person name="Yan M."/>
            <person name="Daum C."/>
            <person name="Ng V."/>
            <person name="Clum A."/>
            <person name="Steindorff A."/>
            <person name="Ohm R.A."/>
            <person name="Martin F."/>
            <person name="Silar P."/>
            <person name="Natvig D.O."/>
            <person name="Lalanne C."/>
            <person name="Gautier V."/>
            <person name="Ament-Velasquez S.L."/>
            <person name="Kruys A."/>
            <person name="Hutchinson M.I."/>
            <person name="Powell A.J."/>
            <person name="Barry K."/>
            <person name="Miller A.N."/>
            <person name="Grigoriev I.V."/>
            <person name="Debuchy R."/>
            <person name="Gladieux P."/>
            <person name="Hiltunen Thoren M."/>
            <person name="Johannesson H."/>
        </authorList>
    </citation>
    <scope>NUCLEOTIDE SEQUENCE [LARGE SCALE GENOMIC DNA]</scope>
    <source>
        <strain evidence="5">CBS 340.73</strain>
    </source>
</reference>
<dbReference type="CDD" id="cd02947">
    <property type="entry name" value="TRX_family"/>
    <property type="match status" value="1"/>
</dbReference>
<evidence type="ECO:0000256" key="1">
    <source>
        <dbReference type="ARBA" id="ARBA00008987"/>
    </source>
</evidence>
<feature type="domain" description="Thioredoxin" evidence="3">
    <location>
        <begin position="8"/>
        <end position="147"/>
    </location>
</feature>
<keyword evidence="2" id="KW-1015">Disulfide bond</keyword>
<evidence type="ECO:0000259" key="3">
    <source>
        <dbReference type="PROSITE" id="PS51352"/>
    </source>
</evidence>
<evidence type="ECO:0000256" key="2">
    <source>
        <dbReference type="ARBA" id="ARBA00023157"/>
    </source>
</evidence>
<accession>A0AAN6NDQ5</accession>
<dbReference type="PRINTS" id="PR00421">
    <property type="entry name" value="THIOREDOXIN"/>
</dbReference>
<protein>
    <submittedName>
        <fullName evidence="4">Thioredoxin</fullName>
    </submittedName>
</protein>
<keyword evidence="5" id="KW-1185">Reference proteome</keyword>
<evidence type="ECO:0000313" key="4">
    <source>
        <dbReference type="EMBL" id="KAK3943316.1"/>
    </source>
</evidence>
<dbReference type="Pfam" id="PF00085">
    <property type="entry name" value="Thioredoxin"/>
    <property type="match status" value="1"/>
</dbReference>
<comment type="similarity">
    <text evidence="1">Belongs to the thioredoxin family.</text>
</comment>
<dbReference type="PROSITE" id="PS51352">
    <property type="entry name" value="THIOREDOXIN_2"/>
    <property type="match status" value="1"/>
</dbReference>
<dbReference type="InterPro" id="IPR013766">
    <property type="entry name" value="Thioredoxin_domain"/>
</dbReference>